<organism evidence="3 4">
    <name type="scientific">Alistipes ihumii AP11</name>
    <dbReference type="NCBI Taxonomy" id="1211813"/>
    <lineage>
        <taxon>Bacteria</taxon>
        <taxon>Pseudomonadati</taxon>
        <taxon>Bacteroidota</taxon>
        <taxon>Bacteroidia</taxon>
        <taxon>Bacteroidales</taxon>
        <taxon>Rikenellaceae</taxon>
        <taxon>Alistipes</taxon>
    </lineage>
</organism>
<dbReference type="Proteomes" id="UP001059295">
    <property type="component" value="Chromosome"/>
</dbReference>
<name>A0ABY5UVV3_9BACT</name>
<accession>A0ABY5UVV3</accession>
<reference evidence="3" key="1">
    <citation type="journal article" date="2022" name="Cell">
        <title>Design, construction, and in vivo augmentation of a complex gut microbiome.</title>
        <authorList>
            <person name="Cheng A.G."/>
            <person name="Ho P.Y."/>
            <person name="Aranda-Diaz A."/>
            <person name="Jain S."/>
            <person name="Yu F.B."/>
            <person name="Meng X."/>
            <person name="Wang M."/>
            <person name="Iakiviak M."/>
            <person name="Nagashima K."/>
            <person name="Zhao A."/>
            <person name="Murugkar P."/>
            <person name="Patil A."/>
            <person name="Atabakhsh K."/>
            <person name="Weakley A."/>
            <person name="Yan J."/>
            <person name="Brumbaugh A.R."/>
            <person name="Higginbottom S."/>
            <person name="Dimas A."/>
            <person name="Shiver A.L."/>
            <person name="Deutschbauer A."/>
            <person name="Neff N."/>
            <person name="Sonnenburg J.L."/>
            <person name="Huang K.C."/>
            <person name="Fischbach M.A."/>
        </authorList>
    </citation>
    <scope>NUCLEOTIDE SEQUENCE</scope>
    <source>
        <strain evidence="3">AP11</strain>
    </source>
</reference>
<dbReference type="Pfam" id="PF13173">
    <property type="entry name" value="AAA_14"/>
    <property type="match status" value="1"/>
</dbReference>
<dbReference type="InterPro" id="IPR025420">
    <property type="entry name" value="DUF4143"/>
</dbReference>
<evidence type="ECO:0000313" key="3">
    <source>
        <dbReference type="EMBL" id="UWN56230.1"/>
    </source>
</evidence>
<evidence type="ECO:0000313" key="4">
    <source>
        <dbReference type="Proteomes" id="UP001059295"/>
    </source>
</evidence>
<protein>
    <submittedName>
        <fullName evidence="3">AAA family ATPase</fullName>
    </submittedName>
</protein>
<dbReference type="Pfam" id="PF13635">
    <property type="entry name" value="DUF4143"/>
    <property type="match status" value="1"/>
</dbReference>
<gene>
    <name evidence="3" type="ORF">NQ491_06015</name>
</gene>
<dbReference type="PANTHER" id="PTHR33295">
    <property type="entry name" value="ATPASE"/>
    <property type="match status" value="1"/>
</dbReference>
<evidence type="ECO:0000259" key="1">
    <source>
        <dbReference type="Pfam" id="PF13173"/>
    </source>
</evidence>
<feature type="domain" description="AAA" evidence="1">
    <location>
        <begin position="38"/>
        <end position="163"/>
    </location>
</feature>
<proteinExistence type="predicted"/>
<keyword evidence="4" id="KW-1185">Reference proteome</keyword>
<feature type="domain" description="DUF4143" evidence="2">
    <location>
        <begin position="206"/>
        <end position="343"/>
    </location>
</feature>
<dbReference type="InterPro" id="IPR041682">
    <property type="entry name" value="AAA_14"/>
</dbReference>
<sequence length="407" mass="44818">MLPKASIEHIVAKQRKALYDMPAGHPREISGSLPYLSDRPLLIGGMRGSGRATLLGRMLKDEYPEAWYTDFDDPRLAGFDESDFAKLDRLIRDSGKGILLLNKVDCAAGWLPFLSEKPAQGIKVIATVSLPSLLGVEQDMRSNRISGLFVTRRLEPLSYNEFLGFTHKKGSSQAVADYMARGALPEAVQASRPGTMLRLYDRIVCRDLIVAGGIRDRQTLQRVVLHLIASSGGTVTANNLREKLRIKAVSTAAEHMALAERAGLVAFVPILTDNPARQAINPRKVYAADTAMIAALSPEPQPDRDRLFETMIFNHLRRSCSLIRYTTEQGGCDFVATDSEGAIRCVQACREDDSDRMQDKIDGLLFALRATGLRKGTIVTETGSERILRDGLEIEVTDADAFLSETV</sequence>
<evidence type="ECO:0000259" key="2">
    <source>
        <dbReference type="Pfam" id="PF13635"/>
    </source>
</evidence>
<dbReference type="PANTHER" id="PTHR33295:SF8">
    <property type="entry name" value="AAA+ ATPASE DOMAIN-CONTAINING PROTEIN"/>
    <property type="match status" value="1"/>
</dbReference>
<dbReference type="RefSeq" id="WP_019246002.1">
    <property type="nucleotide sequence ID" value="NZ_CAPH01000013.1"/>
</dbReference>
<dbReference type="EMBL" id="CP102294">
    <property type="protein sequence ID" value="UWN56230.1"/>
    <property type="molecule type" value="Genomic_DNA"/>
</dbReference>
<dbReference type="GeneID" id="82891271"/>